<evidence type="ECO:0000256" key="4">
    <source>
        <dbReference type="ARBA" id="ARBA00022692"/>
    </source>
</evidence>
<keyword evidence="7" id="KW-0496">Mitochondrion</keyword>
<comment type="pathway">
    <text evidence="2">Energy metabolism; oxidative phosphorylation.</text>
</comment>
<dbReference type="InterPro" id="IPR037169">
    <property type="entry name" value="Cytochrome_c_oxidase_VIc_sf"/>
</dbReference>
<dbReference type="AlphaFoldDB" id="A0A5N4CGW8"/>
<evidence type="ECO:0000256" key="9">
    <source>
        <dbReference type="SAM" id="Phobius"/>
    </source>
</evidence>
<feature type="transmembrane region" description="Helical" evidence="9">
    <location>
        <begin position="47"/>
        <end position="65"/>
    </location>
</feature>
<dbReference type="PANTHER" id="PTHR48416">
    <property type="entry name" value="CYTOCHROME C OXIDASE SUBUNIT 6C"/>
    <property type="match status" value="1"/>
</dbReference>
<evidence type="ECO:0000256" key="7">
    <source>
        <dbReference type="ARBA" id="ARBA00023128"/>
    </source>
</evidence>
<evidence type="ECO:0000256" key="8">
    <source>
        <dbReference type="ARBA" id="ARBA00023136"/>
    </source>
</evidence>
<reference evidence="10 11" key="1">
    <citation type="journal article" date="2019" name="Mol. Ecol. Resour.">
        <title>Improving Illumina assemblies with Hi-C and long reads: an example with the North African dromedary.</title>
        <authorList>
            <person name="Elbers J.P."/>
            <person name="Rogers M.F."/>
            <person name="Perelman P.L."/>
            <person name="Proskuryakova A.A."/>
            <person name="Serdyukova N.A."/>
            <person name="Johnson W.E."/>
            <person name="Horin P."/>
            <person name="Corander J."/>
            <person name="Murphy D."/>
            <person name="Burger P.A."/>
        </authorList>
    </citation>
    <scope>NUCLEOTIDE SEQUENCE [LARGE SCALE GENOMIC DNA]</scope>
    <source>
        <strain evidence="10">Drom800</strain>
        <tissue evidence="10">Blood</tissue>
    </source>
</reference>
<evidence type="ECO:0000313" key="10">
    <source>
        <dbReference type="EMBL" id="KAB1258020.1"/>
    </source>
</evidence>
<dbReference type="GO" id="GO:0006119">
    <property type="term" value="P:oxidative phosphorylation"/>
    <property type="evidence" value="ECO:0007669"/>
    <property type="project" value="UniProtKB-UniPathway"/>
</dbReference>
<comment type="caution">
    <text evidence="10">The sequence shown here is derived from an EMBL/GenBank/DDBJ whole genome shotgun (WGS) entry which is preliminary data.</text>
</comment>
<keyword evidence="4 9" id="KW-0812">Transmembrane</keyword>
<organism evidence="10 11">
    <name type="scientific">Camelus dromedarius</name>
    <name type="common">Dromedary</name>
    <name type="synonym">Arabian camel</name>
    <dbReference type="NCBI Taxonomy" id="9838"/>
    <lineage>
        <taxon>Eukaryota</taxon>
        <taxon>Metazoa</taxon>
        <taxon>Chordata</taxon>
        <taxon>Craniata</taxon>
        <taxon>Vertebrata</taxon>
        <taxon>Euteleostomi</taxon>
        <taxon>Mammalia</taxon>
        <taxon>Eutheria</taxon>
        <taxon>Laurasiatheria</taxon>
        <taxon>Artiodactyla</taxon>
        <taxon>Tylopoda</taxon>
        <taxon>Camelidae</taxon>
        <taxon>Camelus</taxon>
    </lineage>
</organism>
<dbReference type="SUPFAM" id="SSF81415">
    <property type="entry name" value="Mitochondrial cytochrome c oxidase subunit VIc"/>
    <property type="match status" value="1"/>
</dbReference>
<dbReference type="Pfam" id="PF02937">
    <property type="entry name" value="COX6C"/>
    <property type="match status" value="1"/>
</dbReference>
<dbReference type="InterPro" id="IPR034884">
    <property type="entry name" value="Cytochrome_c_oxidase_VIc/VIIs"/>
</dbReference>
<dbReference type="GO" id="GO:0005743">
    <property type="term" value="C:mitochondrial inner membrane"/>
    <property type="evidence" value="ECO:0007669"/>
    <property type="project" value="UniProtKB-SubCell"/>
</dbReference>
<keyword evidence="8 9" id="KW-0472">Membrane</keyword>
<evidence type="ECO:0000256" key="5">
    <source>
        <dbReference type="ARBA" id="ARBA00022792"/>
    </source>
</evidence>
<comment type="subcellular location">
    <subcellularLocation>
        <location evidence="1">Mitochondrion inner membrane</location>
        <topology evidence="1">Single-pass membrane protein</topology>
    </subcellularLocation>
</comment>
<dbReference type="InterPro" id="IPR051389">
    <property type="entry name" value="Cytochrome_c_oxidase_VIc"/>
</dbReference>
<evidence type="ECO:0000256" key="3">
    <source>
        <dbReference type="ARBA" id="ARBA00007204"/>
    </source>
</evidence>
<dbReference type="EMBL" id="JWIN03000025">
    <property type="protein sequence ID" value="KAB1258020.1"/>
    <property type="molecule type" value="Genomic_DNA"/>
</dbReference>
<dbReference type="STRING" id="9838.ENSCDRP00005018686"/>
<evidence type="ECO:0000256" key="2">
    <source>
        <dbReference type="ARBA" id="ARBA00004673"/>
    </source>
</evidence>
<keyword evidence="5" id="KW-0999">Mitochondrion inner membrane</keyword>
<keyword evidence="6 9" id="KW-1133">Transmembrane helix</keyword>
<evidence type="ECO:0000256" key="6">
    <source>
        <dbReference type="ARBA" id="ARBA00022989"/>
    </source>
</evidence>
<accession>A0A5N4CGW8</accession>
<keyword evidence="11" id="KW-1185">Reference proteome</keyword>
<evidence type="ECO:0000256" key="1">
    <source>
        <dbReference type="ARBA" id="ARBA00004434"/>
    </source>
</evidence>
<dbReference type="Proteomes" id="UP000299084">
    <property type="component" value="Unassembled WGS sequence"/>
</dbReference>
<evidence type="ECO:0000313" key="11">
    <source>
        <dbReference type="Proteomes" id="UP000299084"/>
    </source>
</evidence>
<comment type="similarity">
    <text evidence="3">Belongs to the cytochrome c oxidase subunit 6c family.</text>
</comment>
<protein>
    <submittedName>
        <fullName evidence="10">Cytochrome c oxidase subunit 6C</fullName>
    </submittedName>
</protein>
<proteinExistence type="inferred from homology"/>
<dbReference type="Gene3D" id="4.10.93.10">
    <property type="entry name" value="Mitochondrial cytochrome c oxidase subunit VIc/VIIs"/>
    <property type="match status" value="1"/>
</dbReference>
<dbReference type="UniPathway" id="UPA00705"/>
<sequence length="94" mass="10351">MRLRTAGTPAISPSVWKGVVELSKIITTMTSGALTKPQMRGLLAKRLRFHIVGAFVVSLGVATLYKNFFGLNSVEVCHLPAFLNYETMNILVKE</sequence>
<name>A0A5N4CGW8_CAMDR</name>
<dbReference type="PANTHER" id="PTHR48416:SF1">
    <property type="entry name" value="CYTOCHROME C OXIDASE SUBUNIT 6C"/>
    <property type="match status" value="1"/>
</dbReference>
<gene>
    <name evidence="10" type="ORF">Cadr_000022620</name>
</gene>